<feature type="region of interest" description="Disordered" evidence="1">
    <location>
        <begin position="42"/>
        <end position="63"/>
    </location>
</feature>
<sequence>MTHHRSGLSSSTTLRTVMVLSALAGGALLSGCTLDPQVPAPILSRLPPSQPGATPAPQLSAEEKQRYDAIDKQVLLEQNQAMAAEAWARYYGPYYSTPYYYPAPVAYGGYYSGWSTGIGFGYGSPGWWW</sequence>
<dbReference type="PROSITE" id="PS51257">
    <property type="entry name" value="PROKAR_LIPOPROTEIN"/>
    <property type="match status" value="1"/>
</dbReference>
<accession>A0A4P8INW2</accession>
<evidence type="ECO:0000313" key="3">
    <source>
        <dbReference type="Proteomes" id="UP000298656"/>
    </source>
</evidence>
<evidence type="ECO:0008006" key="4">
    <source>
        <dbReference type="Google" id="ProtNLM"/>
    </source>
</evidence>
<dbReference type="RefSeq" id="WP_137332075.1">
    <property type="nucleotide sequence ID" value="NZ_CP040077.1"/>
</dbReference>
<proteinExistence type="predicted"/>
<evidence type="ECO:0000256" key="1">
    <source>
        <dbReference type="SAM" id="MobiDB-lite"/>
    </source>
</evidence>
<dbReference type="KEGG" id="tvl:FAZ95_08665"/>
<dbReference type="Proteomes" id="UP000298656">
    <property type="component" value="Chromosome 1"/>
</dbReference>
<organism evidence="2 3">
    <name type="scientific">Trinickia violacea</name>
    <dbReference type="NCBI Taxonomy" id="2571746"/>
    <lineage>
        <taxon>Bacteria</taxon>
        <taxon>Pseudomonadati</taxon>
        <taxon>Pseudomonadota</taxon>
        <taxon>Betaproteobacteria</taxon>
        <taxon>Burkholderiales</taxon>
        <taxon>Burkholderiaceae</taxon>
        <taxon>Trinickia</taxon>
    </lineage>
</organism>
<evidence type="ECO:0000313" key="2">
    <source>
        <dbReference type="EMBL" id="QCP49245.1"/>
    </source>
</evidence>
<reference evidence="2 3" key="1">
    <citation type="submission" date="2019-05" db="EMBL/GenBank/DDBJ databases">
        <title>Burkholderia sp. DHOD12, isolated from subtropical forest soil.</title>
        <authorList>
            <person name="Gao Z.-H."/>
            <person name="Qiu L.-H."/>
        </authorList>
    </citation>
    <scope>NUCLEOTIDE SEQUENCE [LARGE SCALE GENOMIC DNA]</scope>
    <source>
        <strain evidence="2 3">DHOD12</strain>
    </source>
</reference>
<dbReference type="AlphaFoldDB" id="A0A4P8INW2"/>
<protein>
    <recommendedName>
        <fullName evidence="4">Lipoprotein</fullName>
    </recommendedName>
</protein>
<dbReference type="EMBL" id="CP040077">
    <property type="protein sequence ID" value="QCP49245.1"/>
    <property type="molecule type" value="Genomic_DNA"/>
</dbReference>
<name>A0A4P8INW2_9BURK</name>
<dbReference type="OrthoDB" id="9018226at2"/>
<gene>
    <name evidence="2" type="ORF">FAZ95_08665</name>
</gene>
<keyword evidence="3" id="KW-1185">Reference proteome</keyword>